<reference evidence="3 4" key="1">
    <citation type="submission" date="2020-08" db="EMBL/GenBank/DDBJ databases">
        <title>Genomic Encyclopedia of Type Strains, Phase IV (KMG-IV): sequencing the most valuable type-strain genomes for metagenomic binning, comparative biology and taxonomic classification.</title>
        <authorList>
            <person name="Goeker M."/>
        </authorList>
    </citation>
    <scope>NUCLEOTIDE SEQUENCE [LARGE SCALE GENOMIC DNA]</scope>
    <source>
        <strain evidence="3 4">DSM 45615</strain>
    </source>
</reference>
<name>A0A840P4L3_9ACTN</name>
<dbReference type="Proteomes" id="UP000578449">
    <property type="component" value="Unassembled WGS sequence"/>
</dbReference>
<evidence type="ECO:0000259" key="2">
    <source>
        <dbReference type="Pfam" id="PF26604"/>
    </source>
</evidence>
<dbReference type="RefSeq" id="WP_185049814.1">
    <property type="nucleotide sequence ID" value="NZ_BAABIX010000005.1"/>
</dbReference>
<comment type="caution">
    <text evidence="3">The sequence shown here is derived from an EMBL/GenBank/DDBJ whole genome shotgun (WGS) entry which is preliminary data.</text>
</comment>
<keyword evidence="1" id="KW-0472">Membrane</keyword>
<keyword evidence="1" id="KW-1133">Transmembrane helix</keyword>
<sequence length="93" mass="9669">MSLLIDVIGWAGAAVLLLGYGLVSTSRLRGDGPVYQVMNLAGAFGLMVNSAYFAAWPSAILNVIWCLIGVVALTRLVAARSRASAPAGPRHDG</sequence>
<evidence type="ECO:0000313" key="4">
    <source>
        <dbReference type="Proteomes" id="UP000578449"/>
    </source>
</evidence>
<protein>
    <recommendedName>
        <fullName evidence="2">CBU-0592-like domain-containing protein</fullName>
    </recommendedName>
</protein>
<dbReference type="AlphaFoldDB" id="A0A840P4L3"/>
<keyword evidence="4" id="KW-1185">Reference proteome</keyword>
<dbReference type="NCBIfam" id="NF047864">
    <property type="entry name" value="CBU_0592_membra"/>
    <property type="match status" value="1"/>
</dbReference>
<feature type="transmembrane region" description="Helical" evidence="1">
    <location>
        <begin position="59"/>
        <end position="78"/>
    </location>
</feature>
<keyword evidence="1" id="KW-0812">Transmembrane</keyword>
<feature type="domain" description="CBU-0592-like" evidence="2">
    <location>
        <begin position="5"/>
        <end position="80"/>
    </location>
</feature>
<evidence type="ECO:0000256" key="1">
    <source>
        <dbReference type="SAM" id="Phobius"/>
    </source>
</evidence>
<dbReference type="Pfam" id="PF26604">
    <property type="entry name" value="CBU_0592"/>
    <property type="match status" value="1"/>
</dbReference>
<evidence type="ECO:0000313" key="3">
    <source>
        <dbReference type="EMBL" id="MBB5132801.1"/>
    </source>
</evidence>
<organism evidence="3 4">
    <name type="scientific">Thermocatellispora tengchongensis</name>
    <dbReference type="NCBI Taxonomy" id="1073253"/>
    <lineage>
        <taxon>Bacteria</taxon>
        <taxon>Bacillati</taxon>
        <taxon>Actinomycetota</taxon>
        <taxon>Actinomycetes</taxon>
        <taxon>Streptosporangiales</taxon>
        <taxon>Streptosporangiaceae</taxon>
        <taxon>Thermocatellispora</taxon>
    </lineage>
</organism>
<dbReference type="InterPro" id="IPR058058">
    <property type="entry name" value="CBU_0592-like"/>
</dbReference>
<feature type="transmembrane region" description="Helical" evidence="1">
    <location>
        <begin position="6"/>
        <end position="23"/>
    </location>
</feature>
<dbReference type="EMBL" id="JACHGN010000005">
    <property type="protein sequence ID" value="MBB5132801.1"/>
    <property type="molecule type" value="Genomic_DNA"/>
</dbReference>
<proteinExistence type="predicted"/>
<gene>
    <name evidence="3" type="ORF">HNP84_002522</name>
</gene>
<accession>A0A840P4L3</accession>